<comment type="caution">
    <text evidence="1">The sequence shown here is derived from an EMBL/GenBank/DDBJ whole genome shotgun (WGS) entry which is preliminary data.</text>
</comment>
<dbReference type="AlphaFoldDB" id="A0A1V4H9B8"/>
<dbReference type="Proteomes" id="UP000190626">
    <property type="component" value="Unassembled WGS sequence"/>
</dbReference>
<reference evidence="2" key="1">
    <citation type="submission" date="2016-07" db="EMBL/GenBank/DDBJ databases">
        <authorList>
            <person name="Florea S."/>
            <person name="Webb J.S."/>
            <person name="Jaromczyk J."/>
            <person name="Schardl C.L."/>
        </authorList>
    </citation>
    <scope>NUCLEOTIDE SEQUENCE [LARGE SCALE GENOMIC DNA]</scope>
    <source>
        <strain evidence="2">CY1</strain>
    </source>
</reference>
<dbReference type="Pfam" id="PF14076">
    <property type="entry name" value="DUF4258"/>
    <property type="match status" value="1"/>
</dbReference>
<gene>
    <name evidence="1" type="ORF">BC351_10430</name>
</gene>
<name>A0A1V4H9B8_9BACL</name>
<evidence type="ECO:0000313" key="2">
    <source>
        <dbReference type="Proteomes" id="UP000190626"/>
    </source>
</evidence>
<evidence type="ECO:0000313" key="1">
    <source>
        <dbReference type="EMBL" id="OPH47599.1"/>
    </source>
</evidence>
<sequence length="90" mass="10005">MNQDDAILKVIKKLSDLGSYILTNHATDQRIVRGMSIQDVEDVLCNPTKIIRTDVINSISTYKIEGGFKKQRLAVEISGQNVVIVITAMD</sequence>
<organism evidence="1 2">
    <name type="scientific">Paenibacillus ferrarius</name>
    <dbReference type="NCBI Taxonomy" id="1469647"/>
    <lineage>
        <taxon>Bacteria</taxon>
        <taxon>Bacillati</taxon>
        <taxon>Bacillota</taxon>
        <taxon>Bacilli</taxon>
        <taxon>Bacillales</taxon>
        <taxon>Paenibacillaceae</taxon>
        <taxon>Paenibacillus</taxon>
    </lineage>
</organism>
<dbReference type="OrthoDB" id="7031901at2"/>
<keyword evidence="2" id="KW-1185">Reference proteome</keyword>
<protein>
    <recommendedName>
        <fullName evidence="3">DUF4258 domain-containing protein</fullName>
    </recommendedName>
</protein>
<dbReference type="EMBL" id="MBTG01000056">
    <property type="protein sequence ID" value="OPH47599.1"/>
    <property type="molecule type" value="Genomic_DNA"/>
</dbReference>
<accession>A0A1V4H9B8</accession>
<evidence type="ECO:0008006" key="3">
    <source>
        <dbReference type="Google" id="ProtNLM"/>
    </source>
</evidence>
<dbReference type="RefSeq" id="WP_079420226.1">
    <property type="nucleotide sequence ID" value="NZ_MBTG01000056.1"/>
</dbReference>
<proteinExistence type="predicted"/>
<dbReference type="InterPro" id="IPR025354">
    <property type="entry name" value="DUF4258"/>
</dbReference>